<evidence type="ECO:0000313" key="4">
    <source>
        <dbReference type="EMBL" id="MBB3168152.1"/>
    </source>
</evidence>
<evidence type="ECO:0000259" key="3">
    <source>
        <dbReference type="PROSITE" id="PS50977"/>
    </source>
</evidence>
<dbReference type="PANTHER" id="PTHR30055:SF187">
    <property type="entry name" value="TRANSCRIPTIONAL REGULATORY PROTEIN"/>
    <property type="match status" value="1"/>
</dbReference>
<dbReference type="PROSITE" id="PS50977">
    <property type="entry name" value="HTH_TETR_2"/>
    <property type="match status" value="1"/>
</dbReference>
<dbReference type="SUPFAM" id="SSF46689">
    <property type="entry name" value="Homeodomain-like"/>
    <property type="match status" value="1"/>
</dbReference>
<gene>
    <name evidence="4" type="ORF">FHS30_001336</name>
</gene>
<dbReference type="GO" id="GO:0003700">
    <property type="term" value="F:DNA-binding transcription factor activity"/>
    <property type="evidence" value="ECO:0007669"/>
    <property type="project" value="TreeGrafter"/>
</dbReference>
<dbReference type="InterPro" id="IPR001647">
    <property type="entry name" value="HTH_TetR"/>
</dbReference>
<dbReference type="Pfam" id="PF00440">
    <property type="entry name" value="TetR_N"/>
    <property type="match status" value="1"/>
</dbReference>
<name>A0A839UJX4_9GAMM</name>
<dbReference type="Proteomes" id="UP000559987">
    <property type="component" value="Unassembled WGS sequence"/>
</dbReference>
<protein>
    <submittedName>
        <fullName evidence="4">AcrR family transcriptional regulator</fullName>
    </submittedName>
</protein>
<dbReference type="AlphaFoldDB" id="A0A839UJX4"/>
<proteinExistence type="predicted"/>
<dbReference type="EMBL" id="JACHXZ010000002">
    <property type="protein sequence ID" value="MBB3168152.1"/>
    <property type="molecule type" value="Genomic_DNA"/>
</dbReference>
<evidence type="ECO:0000313" key="5">
    <source>
        <dbReference type="Proteomes" id="UP000559987"/>
    </source>
</evidence>
<dbReference type="GO" id="GO:0000976">
    <property type="term" value="F:transcription cis-regulatory region binding"/>
    <property type="evidence" value="ECO:0007669"/>
    <property type="project" value="TreeGrafter"/>
</dbReference>
<dbReference type="Gene3D" id="1.10.357.10">
    <property type="entry name" value="Tetracycline Repressor, domain 2"/>
    <property type="match status" value="1"/>
</dbReference>
<evidence type="ECO:0000256" key="1">
    <source>
        <dbReference type="ARBA" id="ARBA00023125"/>
    </source>
</evidence>
<dbReference type="InterPro" id="IPR009057">
    <property type="entry name" value="Homeodomain-like_sf"/>
</dbReference>
<keyword evidence="1 2" id="KW-0238">DNA-binding</keyword>
<feature type="domain" description="HTH tetR-type" evidence="3">
    <location>
        <begin position="12"/>
        <end position="72"/>
    </location>
</feature>
<dbReference type="RefSeq" id="WP_183909610.1">
    <property type="nucleotide sequence ID" value="NZ_JACHXZ010000002.1"/>
</dbReference>
<evidence type="ECO:0000256" key="2">
    <source>
        <dbReference type="PROSITE-ProRule" id="PRU00335"/>
    </source>
</evidence>
<comment type="caution">
    <text evidence="4">The sequence shown here is derived from an EMBL/GenBank/DDBJ whole genome shotgun (WGS) entry which is preliminary data.</text>
</comment>
<dbReference type="InterPro" id="IPR036271">
    <property type="entry name" value="Tet_transcr_reg_TetR-rel_C_sf"/>
</dbReference>
<dbReference type="InterPro" id="IPR050109">
    <property type="entry name" value="HTH-type_TetR-like_transc_reg"/>
</dbReference>
<dbReference type="PANTHER" id="PTHR30055">
    <property type="entry name" value="HTH-TYPE TRANSCRIPTIONAL REGULATOR RUTR"/>
    <property type="match status" value="1"/>
</dbReference>
<reference evidence="4 5" key="1">
    <citation type="submission" date="2020-08" db="EMBL/GenBank/DDBJ databases">
        <title>Genomic Encyclopedia of Type Strains, Phase III (KMG-III): the genomes of soil and plant-associated and newly described type strains.</title>
        <authorList>
            <person name="Whitman W."/>
        </authorList>
    </citation>
    <scope>NUCLEOTIDE SEQUENCE [LARGE SCALE GENOMIC DNA]</scope>
    <source>
        <strain evidence="4 5">CECT 8571</strain>
    </source>
</reference>
<accession>A0A839UJX4</accession>
<sequence length="219" mass="25556">MDKAREKVQKFRQREQRILDAALALLLEHGEEKVTVEQIAEAVDIGKGTIYKHFTSKVEIYMRLLFDYEQTLAARLKDSFKLAEDGDFAATARVYFESRIADPQRDRLFQRLEEKIISLNLAPEGIDELHAIRNSTKDTLNHMFERRIEEGRLKRVPPYFYYAAYWALTQGAVELYHSRSFRPLVEDMDGLMNFIKDIGVHMGNLDPVRQHPRPDEPGE</sequence>
<dbReference type="PRINTS" id="PR00455">
    <property type="entry name" value="HTHTETR"/>
</dbReference>
<dbReference type="SUPFAM" id="SSF48498">
    <property type="entry name" value="Tetracyclin repressor-like, C-terminal domain"/>
    <property type="match status" value="1"/>
</dbReference>
<keyword evidence="5" id="KW-1185">Reference proteome</keyword>
<organism evidence="4 5">
    <name type="scientific">Simiduia aestuariiviva</name>
    <dbReference type="NCBI Taxonomy" id="1510459"/>
    <lineage>
        <taxon>Bacteria</taxon>
        <taxon>Pseudomonadati</taxon>
        <taxon>Pseudomonadota</taxon>
        <taxon>Gammaproteobacteria</taxon>
        <taxon>Cellvibrionales</taxon>
        <taxon>Cellvibrionaceae</taxon>
        <taxon>Simiduia</taxon>
    </lineage>
</organism>
<feature type="DNA-binding region" description="H-T-H motif" evidence="2">
    <location>
        <begin position="35"/>
        <end position="54"/>
    </location>
</feature>